<gene>
    <name evidence="2" type="ordered locus">Srot_0025</name>
</gene>
<dbReference type="SUPFAM" id="SSF46955">
    <property type="entry name" value="Putative DNA-binding domain"/>
    <property type="match status" value="1"/>
</dbReference>
<reference evidence="2 3" key="1">
    <citation type="journal article" date="2010" name="Stand. Genomic Sci.">
        <title>Complete genome sequence of Segniliparus rotundus type strain (CDC 1076).</title>
        <authorList>
            <person name="Sikorski J."/>
            <person name="Lapidus A."/>
            <person name="Copeland A."/>
            <person name="Misra M."/>
            <person name="Glavina Del Rio T."/>
            <person name="Nolan M."/>
            <person name="Lucas S."/>
            <person name="Chen F."/>
            <person name="Tice H."/>
            <person name="Cheng J.F."/>
            <person name="Jando M."/>
            <person name="Schneider S."/>
            <person name="Bruce D."/>
            <person name="Goodwin L."/>
            <person name="Pitluck S."/>
            <person name="Liolios K."/>
            <person name="Mikhailova N."/>
            <person name="Pati A."/>
            <person name="Ivanova N."/>
            <person name="Mavromatis K."/>
            <person name="Chen A."/>
            <person name="Palaniappan K."/>
            <person name="Chertkov O."/>
            <person name="Land M."/>
            <person name="Hauser L."/>
            <person name="Chang Y.J."/>
            <person name="Jeffries C.D."/>
            <person name="Brettin T."/>
            <person name="Detter J.C."/>
            <person name="Han C."/>
            <person name="Rohde M."/>
            <person name="Goker M."/>
            <person name="Bristow J."/>
            <person name="Eisen J.A."/>
            <person name="Markowitz V."/>
            <person name="Hugenholtz P."/>
            <person name="Kyrpides N.C."/>
            <person name="Klenk H.P."/>
        </authorList>
    </citation>
    <scope>NUCLEOTIDE SEQUENCE [LARGE SCALE GENOMIC DNA]</scope>
    <source>
        <strain evidence="3">ATCC BAA-972 / CDC 1076 / CIP 108378 / DSM 44985 / JCM 13578</strain>
    </source>
</reference>
<evidence type="ECO:0000313" key="3">
    <source>
        <dbReference type="Proteomes" id="UP000002247"/>
    </source>
</evidence>
<dbReference type="HOGENOM" id="CLU_2773552_0_0_11"/>
<dbReference type="OrthoDB" id="9809391at2"/>
<accession>D6Z9J1</accession>
<dbReference type="InterPro" id="IPR041657">
    <property type="entry name" value="HTH_17"/>
</dbReference>
<protein>
    <submittedName>
        <fullName evidence="2">Regulatory protein MerR</fullName>
    </submittedName>
</protein>
<keyword evidence="3" id="KW-1185">Reference proteome</keyword>
<dbReference type="eggNOG" id="COG3311">
    <property type="taxonomic scope" value="Bacteria"/>
</dbReference>
<dbReference type="AlphaFoldDB" id="D6Z9J1"/>
<name>D6Z9J1_SEGRD</name>
<proteinExistence type="predicted"/>
<feature type="domain" description="Helix-turn-helix" evidence="1">
    <location>
        <begin position="7"/>
        <end position="60"/>
    </location>
</feature>
<dbReference type="EMBL" id="CP001958">
    <property type="protein sequence ID" value="ADG96518.1"/>
    <property type="molecule type" value="Genomic_DNA"/>
</dbReference>
<sequence>MPHSEDLLSITDVVEQTGISRRTILYHIHKGRLTAEPRPSGGRGAWLIAPLELRKYLESQDQCAVKQSA</sequence>
<dbReference type="Proteomes" id="UP000002247">
    <property type="component" value="Chromosome"/>
</dbReference>
<evidence type="ECO:0000259" key="1">
    <source>
        <dbReference type="Pfam" id="PF12728"/>
    </source>
</evidence>
<dbReference type="Pfam" id="PF12728">
    <property type="entry name" value="HTH_17"/>
    <property type="match status" value="1"/>
</dbReference>
<dbReference type="InterPro" id="IPR009061">
    <property type="entry name" value="DNA-bd_dom_put_sf"/>
</dbReference>
<dbReference type="RefSeq" id="WP_013136974.1">
    <property type="nucleotide sequence ID" value="NC_014168.1"/>
</dbReference>
<evidence type="ECO:0000313" key="2">
    <source>
        <dbReference type="EMBL" id="ADG96518.1"/>
    </source>
</evidence>
<organism evidence="2 3">
    <name type="scientific">Segniliparus rotundus (strain ATCC BAA-972 / CDC 1076 / CIP 108378 / DSM 44985 / JCM 13578)</name>
    <dbReference type="NCBI Taxonomy" id="640132"/>
    <lineage>
        <taxon>Bacteria</taxon>
        <taxon>Bacillati</taxon>
        <taxon>Actinomycetota</taxon>
        <taxon>Actinomycetes</taxon>
        <taxon>Mycobacteriales</taxon>
        <taxon>Segniliparaceae</taxon>
        <taxon>Segniliparus</taxon>
    </lineage>
</organism>
<dbReference type="KEGG" id="srt:Srot_0025"/>